<dbReference type="Proteomes" id="UP000518752">
    <property type="component" value="Unassembled WGS sequence"/>
</dbReference>
<evidence type="ECO:0000256" key="6">
    <source>
        <dbReference type="ARBA" id="ARBA00022833"/>
    </source>
</evidence>
<feature type="compositionally biased region" description="Basic residues" evidence="10">
    <location>
        <begin position="65"/>
        <end position="85"/>
    </location>
</feature>
<dbReference type="PANTHER" id="PTHR11086">
    <property type="entry name" value="DEOXYCYTIDYLATE DEAMINASE-RELATED"/>
    <property type="match status" value="1"/>
</dbReference>
<feature type="region of interest" description="Disordered" evidence="10">
    <location>
        <begin position="63"/>
        <end position="107"/>
    </location>
</feature>
<dbReference type="Gene3D" id="3.40.140.10">
    <property type="entry name" value="Cytidine Deaminase, domain 2"/>
    <property type="match status" value="1"/>
</dbReference>
<dbReference type="Pfam" id="PF08228">
    <property type="entry name" value="RNase_P_pop3"/>
    <property type="match status" value="1"/>
</dbReference>
<dbReference type="PROSITE" id="PS00903">
    <property type="entry name" value="CYT_DCMP_DEAMINASES_1"/>
    <property type="match status" value="1"/>
</dbReference>
<evidence type="ECO:0000256" key="5">
    <source>
        <dbReference type="ARBA" id="ARBA00022801"/>
    </source>
</evidence>
<evidence type="ECO:0000256" key="3">
    <source>
        <dbReference type="ARBA" id="ARBA00022723"/>
    </source>
</evidence>
<evidence type="ECO:0000256" key="1">
    <source>
        <dbReference type="ARBA" id="ARBA00001947"/>
    </source>
</evidence>
<keyword evidence="5" id="KW-0378">Hydrolase</keyword>
<dbReference type="PANTHER" id="PTHR11086:SF18">
    <property type="entry name" value="DEOXYCYTIDYLATE DEAMINASE"/>
    <property type="match status" value="1"/>
</dbReference>
<dbReference type="AlphaFoldDB" id="A0A8H5MC91"/>
<comment type="cofactor">
    <cofactor evidence="1">
        <name>Zn(2+)</name>
        <dbReference type="ChEBI" id="CHEBI:29105"/>
    </cofactor>
</comment>
<evidence type="ECO:0000256" key="9">
    <source>
        <dbReference type="ARBA" id="ARBA00071582"/>
    </source>
</evidence>
<name>A0A8H5MC91_9AGAR</name>
<evidence type="ECO:0000259" key="11">
    <source>
        <dbReference type="PROSITE" id="PS51747"/>
    </source>
</evidence>
<dbReference type="GO" id="GO:0005737">
    <property type="term" value="C:cytoplasm"/>
    <property type="evidence" value="ECO:0007669"/>
    <property type="project" value="TreeGrafter"/>
</dbReference>
<dbReference type="EMBL" id="JAACJN010000029">
    <property type="protein sequence ID" value="KAF5388569.1"/>
    <property type="molecule type" value="Genomic_DNA"/>
</dbReference>
<proteinExistence type="inferred from homology"/>
<accession>A0A8H5MC91</accession>
<dbReference type="OrthoDB" id="6710946at2759"/>
<dbReference type="PROSITE" id="PS51747">
    <property type="entry name" value="CYT_DCMP_DEAMINASES_2"/>
    <property type="match status" value="1"/>
</dbReference>
<dbReference type="GO" id="GO:0006364">
    <property type="term" value="P:rRNA processing"/>
    <property type="evidence" value="ECO:0007669"/>
    <property type="project" value="InterPro"/>
</dbReference>
<evidence type="ECO:0000256" key="10">
    <source>
        <dbReference type="SAM" id="MobiDB-lite"/>
    </source>
</evidence>
<keyword evidence="4" id="KW-0545">Nucleotide biosynthesis</keyword>
<gene>
    <name evidence="12" type="ORF">D9757_004664</name>
</gene>
<evidence type="ECO:0000256" key="8">
    <source>
        <dbReference type="ARBA" id="ARBA00041763"/>
    </source>
</evidence>
<dbReference type="GO" id="GO:0009165">
    <property type="term" value="P:nucleotide biosynthetic process"/>
    <property type="evidence" value="ECO:0007669"/>
    <property type="project" value="UniProtKB-KW"/>
</dbReference>
<comment type="similarity">
    <text evidence="2">Belongs to the cytidine and deoxycytidylate deaminase family.</text>
</comment>
<dbReference type="GO" id="GO:0008033">
    <property type="term" value="P:tRNA processing"/>
    <property type="evidence" value="ECO:0007669"/>
    <property type="project" value="InterPro"/>
</dbReference>
<keyword evidence="6" id="KW-0862">Zinc</keyword>
<evidence type="ECO:0000256" key="4">
    <source>
        <dbReference type="ARBA" id="ARBA00022727"/>
    </source>
</evidence>
<dbReference type="CDD" id="cd01286">
    <property type="entry name" value="deoxycytidylate_deaminase"/>
    <property type="match status" value="1"/>
</dbReference>
<evidence type="ECO:0000256" key="2">
    <source>
        <dbReference type="ARBA" id="ARBA00006576"/>
    </source>
</evidence>
<dbReference type="Pfam" id="PF00383">
    <property type="entry name" value="dCMP_cyt_deam_1"/>
    <property type="match status" value="1"/>
</dbReference>
<sequence length="670" mass="73526">MSAKTHTHGSNRDRQNQLETRVVFKGVLDNPYRIHWPSVPLNLQNLVLAQTISLLDGVSEYQHVKSQHSRKRKREERVKTRPGKKAKVDDSNQAAMPGPAASDSSSKIQVDTVVPPIPEIFSFLVTGINAITKRLETLVKARREGLDEPLPGLRLVLVCRADINPPMLIDHLPHLVAAYNSTTPVDPILLISLPQGAEQTLAGLFGVRRVAAMGFVRNAPGLSTLLSTLTSAPVLTAAWLSTQVAISELKRSTSIIPTHIKQLRTTAPKDMKAAKEQRAAALAPRKKGKRRMKRKQGLTMLLTYDLCGPVSNISSMFISIIGTRSSGCSSAQDYLVSVKEFSCIRLVSSGDLPLDSNAVKHRSFLSLDATPLPSPAPYYATEASPISKEDSVASALTFKTPEDILDYVTRNWRSNFVTTDLLTYKEIQVFVKRPFFLLLSLDAPLLARYRRLNSNVSLQSFIAEDDEYRFGKGGPSLNATADWVTLRVINDFPSLSAFHAHLEELDLLDSSHLRPDWDMYFMTLASLASQRSNCMKRRVGAILVRDKRIVSTGYNGTPRGVRNCNDGGCPRCNSGSEAFGDNDGCVCLHAEENALLEAGKERVGKGSVLYCNTCPCLKCTVKIIQTGVESVVYNLSYKVDAASSNLFAEAGVQLRKFDPSAGRSQTLALA</sequence>
<organism evidence="12 13">
    <name type="scientific">Collybiopsis confluens</name>
    <dbReference type="NCBI Taxonomy" id="2823264"/>
    <lineage>
        <taxon>Eukaryota</taxon>
        <taxon>Fungi</taxon>
        <taxon>Dikarya</taxon>
        <taxon>Basidiomycota</taxon>
        <taxon>Agaricomycotina</taxon>
        <taxon>Agaricomycetes</taxon>
        <taxon>Agaricomycetidae</taxon>
        <taxon>Agaricales</taxon>
        <taxon>Marasmiineae</taxon>
        <taxon>Omphalotaceae</taxon>
        <taxon>Collybiopsis</taxon>
    </lineage>
</organism>
<dbReference type="InterPro" id="IPR002125">
    <property type="entry name" value="CMP_dCMP_dom"/>
</dbReference>
<dbReference type="SUPFAM" id="SSF53927">
    <property type="entry name" value="Cytidine deaminase-like"/>
    <property type="match status" value="1"/>
</dbReference>
<dbReference type="InterPro" id="IPR016192">
    <property type="entry name" value="APOBEC/CMP_deaminase_Zn-bd"/>
</dbReference>
<keyword evidence="13" id="KW-1185">Reference proteome</keyword>
<keyword evidence="3" id="KW-0479">Metal-binding</keyword>
<dbReference type="InterPro" id="IPR013241">
    <property type="entry name" value="RNase_P_Pop3"/>
</dbReference>
<reference evidence="12 13" key="1">
    <citation type="journal article" date="2020" name="ISME J.">
        <title>Uncovering the hidden diversity of litter-decomposition mechanisms in mushroom-forming fungi.</title>
        <authorList>
            <person name="Floudas D."/>
            <person name="Bentzer J."/>
            <person name="Ahren D."/>
            <person name="Johansson T."/>
            <person name="Persson P."/>
            <person name="Tunlid A."/>
        </authorList>
    </citation>
    <scope>NUCLEOTIDE SEQUENCE [LARGE SCALE GENOMIC DNA]</scope>
    <source>
        <strain evidence="12 13">CBS 406.79</strain>
    </source>
</reference>
<dbReference type="GO" id="GO:0008270">
    <property type="term" value="F:zinc ion binding"/>
    <property type="evidence" value="ECO:0007669"/>
    <property type="project" value="InterPro"/>
</dbReference>
<dbReference type="EC" id="3.5.4.12" evidence="7"/>
<evidence type="ECO:0000313" key="13">
    <source>
        <dbReference type="Proteomes" id="UP000518752"/>
    </source>
</evidence>
<dbReference type="FunFam" id="3.40.140.10:FF:000035">
    <property type="entry name" value="dCMP deaminase"/>
    <property type="match status" value="1"/>
</dbReference>
<evidence type="ECO:0000256" key="7">
    <source>
        <dbReference type="ARBA" id="ARBA00038938"/>
    </source>
</evidence>
<protein>
    <recommendedName>
        <fullName evidence="9">Deoxycytidylate deaminase</fullName>
        <ecNumber evidence="7">3.5.4.12</ecNumber>
    </recommendedName>
    <alternativeName>
        <fullName evidence="8">dCMP deaminase</fullName>
    </alternativeName>
</protein>
<feature type="domain" description="CMP/dCMP-type deaminase" evidence="11">
    <location>
        <begin position="516"/>
        <end position="654"/>
    </location>
</feature>
<dbReference type="InterPro" id="IPR015517">
    <property type="entry name" value="dCMP_deaminase-rel"/>
</dbReference>
<dbReference type="GO" id="GO:0004132">
    <property type="term" value="F:dCMP deaminase activity"/>
    <property type="evidence" value="ECO:0007669"/>
    <property type="project" value="UniProtKB-EC"/>
</dbReference>
<dbReference type="InterPro" id="IPR035105">
    <property type="entry name" value="Deoxycytidylate_deaminase_dom"/>
</dbReference>
<evidence type="ECO:0000313" key="12">
    <source>
        <dbReference type="EMBL" id="KAF5388569.1"/>
    </source>
</evidence>
<dbReference type="InterPro" id="IPR016193">
    <property type="entry name" value="Cytidine_deaminase-like"/>
</dbReference>
<comment type="caution">
    <text evidence="12">The sequence shown here is derived from an EMBL/GenBank/DDBJ whole genome shotgun (WGS) entry which is preliminary data.</text>
</comment>